<dbReference type="InterPro" id="IPR039261">
    <property type="entry name" value="FNR_nucleotide-bd"/>
</dbReference>
<dbReference type="Pfam" id="PF00175">
    <property type="entry name" value="NAD_binding_1"/>
    <property type="match status" value="1"/>
</dbReference>
<dbReference type="EMBL" id="HBNR01050010">
    <property type="protein sequence ID" value="CAE4613409.1"/>
    <property type="molecule type" value="Transcribed_RNA"/>
</dbReference>
<evidence type="ECO:0000313" key="18">
    <source>
        <dbReference type="EMBL" id="CAE4613409.1"/>
    </source>
</evidence>
<dbReference type="PANTHER" id="PTHR19372:SF7">
    <property type="entry name" value="SULFITE OXIDASE, MITOCHONDRIAL"/>
    <property type="match status" value="1"/>
</dbReference>
<dbReference type="Gene3D" id="3.40.50.80">
    <property type="entry name" value="Nucleotide-binding domain of ferredoxin-NADP reductase (FNR) module"/>
    <property type="match status" value="1"/>
</dbReference>
<dbReference type="InterPro" id="IPR017927">
    <property type="entry name" value="FAD-bd_FR_type"/>
</dbReference>
<dbReference type="SUPFAM" id="SSF81296">
    <property type="entry name" value="E set domains"/>
    <property type="match status" value="1"/>
</dbReference>
<dbReference type="Gene3D" id="3.10.120.10">
    <property type="entry name" value="Cytochrome b5-like heme/steroid binding domain"/>
    <property type="match status" value="1"/>
</dbReference>
<dbReference type="CDD" id="cd06183">
    <property type="entry name" value="cyt_b5_reduct_like"/>
    <property type="match status" value="1"/>
</dbReference>
<dbReference type="SUPFAM" id="SSF52343">
    <property type="entry name" value="Ferredoxin reductase-like, C-terminal NADP-linked domain"/>
    <property type="match status" value="1"/>
</dbReference>
<comment type="cofactor">
    <cofactor evidence="2">
        <name>heme</name>
        <dbReference type="ChEBI" id="CHEBI:30413"/>
    </cofactor>
</comment>
<evidence type="ECO:0000256" key="13">
    <source>
        <dbReference type="ARBA" id="ARBA00023004"/>
    </source>
</evidence>
<dbReference type="PRINTS" id="PR00406">
    <property type="entry name" value="CYTB5RDTASE"/>
</dbReference>
<accession>A0A6T1F7E3</accession>
<dbReference type="InterPro" id="IPR001433">
    <property type="entry name" value="OxRdtase_FAD/NAD-bd"/>
</dbReference>
<evidence type="ECO:0000256" key="14">
    <source>
        <dbReference type="ARBA" id="ARBA00023063"/>
    </source>
</evidence>
<gene>
    <name evidence="18" type="ORF">AMON00008_LOCUS34962</name>
    <name evidence="19" type="ORF">AMON00008_LOCUS34966</name>
</gene>
<evidence type="ECO:0000256" key="2">
    <source>
        <dbReference type="ARBA" id="ARBA00001971"/>
    </source>
</evidence>
<feature type="domain" description="FAD-binding FR-type" evidence="17">
    <location>
        <begin position="721"/>
        <end position="840"/>
    </location>
</feature>
<evidence type="ECO:0000256" key="10">
    <source>
        <dbReference type="ARBA" id="ARBA00022723"/>
    </source>
</evidence>
<dbReference type="GO" id="GO:0030151">
    <property type="term" value="F:molybdenum ion binding"/>
    <property type="evidence" value="ECO:0007669"/>
    <property type="project" value="InterPro"/>
</dbReference>
<keyword evidence="14" id="KW-0534">Nitrate assimilation</keyword>
<dbReference type="SMART" id="SM01117">
    <property type="entry name" value="Cyt-b5"/>
    <property type="match status" value="1"/>
</dbReference>
<dbReference type="InterPro" id="IPR036400">
    <property type="entry name" value="Cyt_B5-like_heme/steroid_sf"/>
</dbReference>
<dbReference type="Pfam" id="PF00173">
    <property type="entry name" value="Cyt-b5"/>
    <property type="match status" value="1"/>
</dbReference>
<evidence type="ECO:0000256" key="5">
    <source>
        <dbReference type="ARBA" id="ARBA00006253"/>
    </source>
</evidence>
<evidence type="ECO:0000256" key="4">
    <source>
        <dbReference type="ARBA" id="ARBA00003838"/>
    </source>
</evidence>
<sequence length="978" mass="108662">MAQDLFPKSPPLCILPFPASASMGVANSKKDIGVAASKDHAVGSPEDNADCSTASESSGDSPTGSFTGDVFASIPNYAEIQRKVEAMKREWGYEEDGIVDGPDSKDRENSDYWVPRNPRMNRLTGIHPFNSEAPLAMLRSHGFLTPMTYHVIRNHGKVPRLTWEDHVIEINGLVDRPMKLSMAELVSKFPLTTLPVTINCAGNRRKEQNLIKKGMGFDWGAGAVSTHIWTGVLMRDLLQHVGIKSAEEGALWVDFFGPEGEVPNGDTVYGASHHRHVMLDPTRPVMLAFLNNGELLHPDHGFPVRLLIPGYIGGRMIKWLTKITVSKEESDTFYNKYDNRVFPPHIVSKDVATKESIWMNPLYRIDDRNLQCVCWNPDHSSKVSTADAADKHFRLEGYAYNGAGRPVHRIEVTLNGGRNWRMATIQRFEKPSEFGRCWCWVFWHLDVPVMDLASTSEICCRAWDDSQNHMQSLPTWNLMGMMNNPWFRIKVQRVPGEEAIWFEHPTRVEPTPSTYWTDAQAMHLVDGTVASPGWAERMHAEYSAAHAPREKDDDKPDASYAWEVEAAFKLRGVSTEKKIREARALETVTVSMLEANAANNWVAIHGLVYDCTAYLPEHPGGAAIIVPLNGKDASEEFEEAGHTMLSRKEVDRLVLKGVLEGFEAKIANLQKLGWLPEDGIPTTEQLAAAQALASGSAPRSAKQAAPVTRSDGRAVTLVDHTQKVKLTLAKRVQLSHNVVRYTFALPSAEHVLGLPIGQHVHLSTMMANPRTGGEKKYVSRAYTPVSNDADVGVVELVIKTYYKEQHPRFPDGGWLSQHLDAMQAGDTLDFKGPTGKIIYEGGGVFSIKGSQRKYKRVGCIAGGSGIAPCYQLMKYVQQQSEPLDVSLLFANVSTDDILLKEELDILSEKGMRVSYTVDKLRDGEEWNGHVGFISEQMVREALPPAADDTIVLVCGPPVMIERCVQPICDKLGHTLVEF</sequence>
<dbReference type="InterPro" id="IPR008335">
    <property type="entry name" value="Mopterin_OxRdtase_euk"/>
</dbReference>
<dbReference type="GO" id="GO:0006790">
    <property type="term" value="P:sulfur compound metabolic process"/>
    <property type="evidence" value="ECO:0007669"/>
    <property type="project" value="TreeGrafter"/>
</dbReference>
<dbReference type="Pfam" id="PF00174">
    <property type="entry name" value="Oxidored_molyb"/>
    <property type="match status" value="1"/>
</dbReference>
<feature type="domain" description="Cytochrome b5 heme-binding" evidence="16">
    <location>
        <begin position="582"/>
        <end position="660"/>
    </location>
</feature>
<evidence type="ECO:0000313" key="19">
    <source>
        <dbReference type="EMBL" id="CAE4613419.1"/>
    </source>
</evidence>
<keyword evidence="7" id="KW-0500">Molybdenum</keyword>
<proteinExistence type="inferred from homology"/>
<dbReference type="InterPro" id="IPR008333">
    <property type="entry name" value="Cbr1-like_FAD-bd_dom"/>
</dbReference>
<dbReference type="Gene3D" id="2.60.40.650">
    <property type="match status" value="1"/>
</dbReference>
<evidence type="ECO:0000256" key="12">
    <source>
        <dbReference type="ARBA" id="ARBA00023002"/>
    </source>
</evidence>
<evidence type="ECO:0000259" key="16">
    <source>
        <dbReference type="PROSITE" id="PS50255"/>
    </source>
</evidence>
<dbReference type="InterPro" id="IPR018506">
    <property type="entry name" value="Cyt_B5_heme-BS"/>
</dbReference>
<dbReference type="InterPro" id="IPR000572">
    <property type="entry name" value="OxRdtase_Mopterin-bd_dom"/>
</dbReference>
<dbReference type="InterPro" id="IPR022407">
    <property type="entry name" value="OxRdtase_Mopterin_BS"/>
</dbReference>
<dbReference type="GO" id="GO:0008482">
    <property type="term" value="F:sulfite oxidase activity"/>
    <property type="evidence" value="ECO:0007669"/>
    <property type="project" value="TreeGrafter"/>
</dbReference>
<dbReference type="PROSITE" id="PS00191">
    <property type="entry name" value="CYTOCHROME_B5_1"/>
    <property type="match status" value="1"/>
</dbReference>
<dbReference type="AlphaFoldDB" id="A0A6T1F7E3"/>
<comment type="similarity">
    <text evidence="5">Belongs to the nitrate reductase family.</text>
</comment>
<reference evidence="18" key="1">
    <citation type="submission" date="2021-01" db="EMBL/GenBank/DDBJ databases">
        <authorList>
            <person name="Corre E."/>
            <person name="Pelletier E."/>
            <person name="Niang G."/>
            <person name="Scheremetjew M."/>
            <person name="Finn R."/>
            <person name="Kale V."/>
            <person name="Holt S."/>
            <person name="Cochrane G."/>
            <person name="Meng A."/>
            <person name="Brown T."/>
            <person name="Cohen L."/>
        </authorList>
    </citation>
    <scope>NUCLEOTIDE SEQUENCE</scope>
    <source>
        <strain evidence="18">CCMP3105</strain>
    </source>
</reference>
<organism evidence="18">
    <name type="scientific">Alexandrium monilatum</name>
    <dbReference type="NCBI Taxonomy" id="311494"/>
    <lineage>
        <taxon>Eukaryota</taxon>
        <taxon>Sar</taxon>
        <taxon>Alveolata</taxon>
        <taxon>Dinophyceae</taxon>
        <taxon>Gonyaulacales</taxon>
        <taxon>Pyrocystaceae</taxon>
        <taxon>Alexandrium</taxon>
    </lineage>
</organism>
<feature type="compositionally biased region" description="Polar residues" evidence="15">
    <location>
        <begin position="50"/>
        <end position="66"/>
    </location>
</feature>
<keyword evidence="10" id="KW-0479">Metal-binding</keyword>
<dbReference type="EMBL" id="HBNR01050014">
    <property type="protein sequence ID" value="CAE4613419.1"/>
    <property type="molecule type" value="Transcribed_RNA"/>
</dbReference>
<evidence type="ECO:0000259" key="17">
    <source>
        <dbReference type="PROSITE" id="PS51384"/>
    </source>
</evidence>
<comment type="cofactor">
    <cofactor evidence="3">
        <name>FAD</name>
        <dbReference type="ChEBI" id="CHEBI:57692"/>
    </cofactor>
</comment>
<keyword evidence="13" id="KW-0408">Iron</keyword>
<comment type="cofactor">
    <cofactor evidence="1">
        <name>Mo-molybdopterin</name>
        <dbReference type="ChEBI" id="CHEBI:71302"/>
    </cofactor>
</comment>
<dbReference type="FunFam" id="3.90.420.10:FF:000003">
    <property type="entry name" value="Nitrate reductase"/>
    <property type="match status" value="1"/>
</dbReference>
<dbReference type="GO" id="GO:0042128">
    <property type="term" value="P:nitrate assimilation"/>
    <property type="evidence" value="ECO:0007669"/>
    <property type="project" value="UniProtKB-KW"/>
</dbReference>
<dbReference type="FunFam" id="2.40.30.10:FF:000021">
    <property type="entry name" value="NADH-cytochrome b5 reductase"/>
    <property type="match status" value="1"/>
</dbReference>
<protein>
    <recommendedName>
        <fullName evidence="20">Nitrate reductase</fullName>
    </recommendedName>
</protein>
<dbReference type="SUPFAM" id="SSF56524">
    <property type="entry name" value="Oxidoreductase molybdopterin-binding domain"/>
    <property type="match status" value="1"/>
</dbReference>
<dbReference type="InterPro" id="IPR014756">
    <property type="entry name" value="Ig_E-set"/>
</dbReference>
<dbReference type="SUPFAM" id="SSF63380">
    <property type="entry name" value="Riboflavin synthase domain-like"/>
    <property type="match status" value="1"/>
</dbReference>
<dbReference type="PROSITE" id="PS50255">
    <property type="entry name" value="CYTOCHROME_B5_2"/>
    <property type="match status" value="1"/>
</dbReference>
<dbReference type="Pfam" id="PF03404">
    <property type="entry name" value="Mo-co_dimer"/>
    <property type="match status" value="1"/>
</dbReference>
<comment type="function">
    <text evidence="4">Nitrate reductase is a key enzyme involved in the first step of nitrate assimilation in plants, fungi and bacteria.</text>
</comment>
<dbReference type="InterPro" id="IPR017938">
    <property type="entry name" value="Riboflavin_synthase-like_b-brl"/>
</dbReference>
<comment type="subunit">
    <text evidence="6">Homodimer.</text>
</comment>
<dbReference type="Pfam" id="PF00970">
    <property type="entry name" value="FAD_binding_6"/>
    <property type="match status" value="1"/>
</dbReference>
<feature type="region of interest" description="Disordered" evidence="15">
    <location>
        <begin position="36"/>
        <end position="66"/>
    </location>
</feature>
<keyword evidence="12" id="KW-0560">Oxidoreductase</keyword>
<dbReference type="GO" id="GO:0020037">
    <property type="term" value="F:heme binding"/>
    <property type="evidence" value="ECO:0007669"/>
    <property type="project" value="InterPro"/>
</dbReference>
<dbReference type="Gene3D" id="3.90.420.10">
    <property type="entry name" value="Oxidoreductase, molybdopterin-binding domain"/>
    <property type="match status" value="1"/>
</dbReference>
<evidence type="ECO:0000256" key="6">
    <source>
        <dbReference type="ARBA" id="ARBA00011738"/>
    </source>
</evidence>
<keyword evidence="8" id="KW-0349">Heme</keyword>
<keyword evidence="11" id="KW-0274">FAD</keyword>
<dbReference type="InterPro" id="IPR005066">
    <property type="entry name" value="MoCF_OxRdtse_dimer"/>
</dbReference>
<dbReference type="PANTHER" id="PTHR19372">
    <property type="entry name" value="SULFITE REDUCTASE"/>
    <property type="match status" value="1"/>
</dbReference>
<evidence type="ECO:0000256" key="8">
    <source>
        <dbReference type="ARBA" id="ARBA00022617"/>
    </source>
</evidence>
<dbReference type="InterPro" id="IPR001199">
    <property type="entry name" value="Cyt_B5-like_heme/steroid-bd"/>
</dbReference>
<evidence type="ECO:0000256" key="3">
    <source>
        <dbReference type="ARBA" id="ARBA00001974"/>
    </source>
</evidence>
<dbReference type="SUPFAM" id="SSF55856">
    <property type="entry name" value="Cytochrome b5-like heme/steroid binding domain"/>
    <property type="match status" value="1"/>
</dbReference>
<evidence type="ECO:0000256" key="9">
    <source>
        <dbReference type="ARBA" id="ARBA00022630"/>
    </source>
</evidence>
<name>A0A6T1F7E3_9DINO</name>
<evidence type="ECO:0008006" key="20">
    <source>
        <dbReference type="Google" id="ProtNLM"/>
    </source>
</evidence>
<keyword evidence="9" id="KW-0285">Flavoprotein</keyword>
<dbReference type="PROSITE" id="PS51384">
    <property type="entry name" value="FAD_FR"/>
    <property type="match status" value="1"/>
</dbReference>
<evidence type="ECO:0000256" key="7">
    <source>
        <dbReference type="ARBA" id="ARBA00022505"/>
    </source>
</evidence>
<evidence type="ECO:0000256" key="1">
    <source>
        <dbReference type="ARBA" id="ARBA00001924"/>
    </source>
</evidence>
<dbReference type="Gene3D" id="2.40.30.10">
    <property type="entry name" value="Translation factors"/>
    <property type="match status" value="1"/>
</dbReference>
<dbReference type="InterPro" id="IPR036374">
    <property type="entry name" value="OxRdtase_Mopterin-bd_sf"/>
</dbReference>
<evidence type="ECO:0000256" key="15">
    <source>
        <dbReference type="SAM" id="MobiDB-lite"/>
    </source>
</evidence>
<dbReference type="PRINTS" id="PR00407">
    <property type="entry name" value="EUMOPTERIN"/>
</dbReference>
<dbReference type="GO" id="GO:0043546">
    <property type="term" value="F:molybdopterin cofactor binding"/>
    <property type="evidence" value="ECO:0007669"/>
    <property type="project" value="InterPro"/>
</dbReference>
<evidence type="ECO:0000256" key="11">
    <source>
        <dbReference type="ARBA" id="ARBA00022827"/>
    </source>
</evidence>
<dbReference type="PROSITE" id="PS00559">
    <property type="entry name" value="MOLYBDOPTERIN_EUK"/>
    <property type="match status" value="1"/>
</dbReference>